<feature type="domain" description="Xylose isomerase-like TIM barrel" evidence="1">
    <location>
        <begin position="20"/>
        <end position="302"/>
    </location>
</feature>
<name>A0A5C6CJQ5_9BACT</name>
<dbReference type="Gene3D" id="3.20.20.150">
    <property type="entry name" value="Divalent-metal-dependent TIM barrel enzymes"/>
    <property type="match status" value="1"/>
</dbReference>
<dbReference type="EMBL" id="SJPT01000003">
    <property type="protein sequence ID" value="TWU24335.1"/>
    <property type="molecule type" value="Genomic_DNA"/>
</dbReference>
<proteinExistence type="predicted"/>
<gene>
    <name evidence="2" type="ORF">Pla52o_22620</name>
</gene>
<organism evidence="2 3">
    <name type="scientific">Novipirellula galeiformis</name>
    <dbReference type="NCBI Taxonomy" id="2528004"/>
    <lineage>
        <taxon>Bacteria</taxon>
        <taxon>Pseudomonadati</taxon>
        <taxon>Planctomycetota</taxon>
        <taxon>Planctomycetia</taxon>
        <taxon>Pirellulales</taxon>
        <taxon>Pirellulaceae</taxon>
        <taxon>Novipirellula</taxon>
    </lineage>
</organism>
<protein>
    <submittedName>
        <fullName evidence="2">Fructoselysine 3-epimerase</fullName>
    </submittedName>
</protein>
<evidence type="ECO:0000313" key="3">
    <source>
        <dbReference type="Proteomes" id="UP000316304"/>
    </source>
</evidence>
<reference evidence="2 3" key="1">
    <citation type="submission" date="2019-02" db="EMBL/GenBank/DDBJ databases">
        <title>Deep-cultivation of Planctomycetes and their phenomic and genomic characterization uncovers novel biology.</title>
        <authorList>
            <person name="Wiegand S."/>
            <person name="Jogler M."/>
            <person name="Boedeker C."/>
            <person name="Pinto D."/>
            <person name="Vollmers J."/>
            <person name="Rivas-Marin E."/>
            <person name="Kohn T."/>
            <person name="Peeters S.H."/>
            <person name="Heuer A."/>
            <person name="Rast P."/>
            <person name="Oberbeckmann S."/>
            <person name="Bunk B."/>
            <person name="Jeske O."/>
            <person name="Meyerdierks A."/>
            <person name="Storesund J.E."/>
            <person name="Kallscheuer N."/>
            <person name="Luecker S."/>
            <person name="Lage O.M."/>
            <person name="Pohl T."/>
            <person name="Merkel B.J."/>
            <person name="Hornburger P."/>
            <person name="Mueller R.-W."/>
            <person name="Bruemmer F."/>
            <person name="Labrenz M."/>
            <person name="Spormann A.M."/>
            <person name="Op Den Camp H."/>
            <person name="Overmann J."/>
            <person name="Amann R."/>
            <person name="Jetten M.S.M."/>
            <person name="Mascher T."/>
            <person name="Medema M.H."/>
            <person name="Devos D.P."/>
            <person name="Kaster A.-K."/>
            <person name="Ovreas L."/>
            <person name="Rohde M."/>
            <person name="Galperin M.Y."/>
            <person name="Jogler C."/>
        </authorList>
    </citation>
    <scope>NUCLEOTIDE SEQUENCE [LARGE SCALE GENOMIC DNA]</scope>
    <source>
        <strain evidence="2 3">Pla52o</strain>
    </source>
</reference>
<dbReference type="InterPro" id="IPR036237">
    <property type="entry name" value="Xyl_isomerase-like_sf"/>
</dbReference>
<dbReference type="Pfam" id="PF01261">
    <property type="entry name" value="AP_endonuc_2"/>
    <property type="match status" value="1"/>
</dbReference>
<evidence type="ECO:0000313" key="2">
    <source>
        <dbReference type="EMBL" id="TWU24335.1"/>
    </source>
</evidence>
<dbReference type="AlphaFoldDB" id="A0A5C6CJQ5"/>
<dbReference type="Proteomes" id="UP000316304">
    <property type="component" value="Unassembled WGS sequence"/>
</dbReference>
<comment type="caution">
    <text evidence="2">The sequence shown here is derived from an EMBL/GenBank/DDBJ whole genome shotgun (WGS) entry which is preliminary data.</text>
</comment>
<accession>A0A5C6CJQ5</accession>
<dbReference type="RefSeq" id="WP_231612239.1">
    <property type="nucleotide sequence ID" value="NZ_SJPT01000003.1"/>
</dbReference>
<dbReference type="InterPro" id="IPR013022">
    <property type="entry name" value="Xyl_isomerase-like_TIM-brl"/>
</dbReference>
<evidence type="ECO:0000259" key="1">
    <source>
        <dbReference type="Pfam" id="PF01261"/>
    </source>
</evidence>
<sequence length="321" mass="36014">MMKLGFVSAILPDQNLEEVFATASRCGYDCVEMMCWPVGKASRRYAGVTHVDVTDFDEGDADAVRQLAERYKIEISSLGYYPNPLAPDKAEAEQAVSHLQHLIQAAALLGVGRVTSFAGRDWTKSIDDNWPRFLETWKPLVAAAEQQEVKIGIENCPMLFSSDEWPGGKNLAINPVTWRRMFDAIPSPYFGLNYDPSHLIWQQMDYLAPMREFADRLVHVHAKDVRVDRHRLDQVGILGCPADYHSPKLPGMGDVNWGQFFSVLSDVGYQGPVCVEVEDRAYEGSAEARELSLQQSCTYLRNYVPRPVRPVDNNQDGGAIT</sequence>
<keyword evidence="3" id="KW-1185">Reference proteome</keyword>
<dbReference type="SUPFAM" id="SSF51658">
    <property type="entry name" value="Xylose isomerase-like"/>
    <property type="match status" value="1"/>
</dbReference>
<dbReference type="PANTHER" id="PTHR12110:SF21">
    <property type="entry name" value="XYLOSE ISOMERASE-LIKE TIM BARREL DOMAIN-CONTAINING PROTEIN"/>
    <property type="match status" value="1"/>
</dbReference>
<dbReference type="InterPro" id="IPR050312">
    <property type="entry name" value="IolE/XylAMocC-like"/>
</dbReference>
<dbReference type="PANTHER" id="PTHR12110">
    <property type="entry name" value="HYDROXYPYRUVATE ISOMERASE"/>
    <property type="match status" value="1"/>
</dbReference>